<name>A0A0D2C9M4_9EURO</name>
<dbReference type="STRING" id="569365.A0A0D2C9M4"/>
<evidence type="ECO:0000313" key="4">
    <source>
        <dbReference type="Proteomes" id="UP000054466"/>
    </source>
</evidence>
<protein>
    <recommendedName>
        <fullName evidence="2">DUF6594 domain-containing protein</fullName>
    </recommendedName>
</protein>
<organism evidence="3 4">
    <name type="scientific">Cladophialophora immunda</name>
    <dbReference type="NCBI Taxonomy" id="569365"/>
    <lineage>
        <taxon>Eukaryota</taxon>
        <taxon>Fungi</taxon>
        <taxon>Dikarya</taxon>
        <taxon>Ascomycota</taxon>
        <taxon>Pezizomycotina</taxon>
        <taxon>Eurotiomycetes</taxon>
        <taxon>Chaetothyriomycetidae</taxon>
        <taxon>Chaetothyriales</taxon>
        <taxon>Herpotrichiellaceae</taxon>
        <taxon>Cladophialophora</taxon>
    </lineage>
</organism>
<evidence type="ECO:0000259" key="2">
    <source>
        <dbReference type="Pfam" id="PF20237"/>
    </source>
</evidence>
<evidence type="ECO:0000313" key="3">
    <source>
        <dbReference type="EMBL" id="KIW27798.1"/>
    </source>
</evidence>
<dbReference type="InterPro" id="IPR046529">
    <property type="entry name" value="DUF6594"/>
</dbReference>
<dbReference type="Proteomes" id="UP000054466">
    <property type="component" value="Unassembled WGS sequence"/>
</dbReference>
<feature type="transmembrane region" description="Helical" evidence="1">
    <location>
        <begin position="258"/>
        <end position="277"/>
    </location>
</feature>
<sequence>MGSSAGRTPKPTEAAQERRNLCHERFIEIVQDIQKCLKEVQCPEPPAVSPEAPLQDHPTILDLPEQVAEESKKSLLYTDDGYGERGDTHGPQKVVFMNLTELQRLNLHALRKQLADIVLGIITDNSLDDKQAKTIRPLMSDYCNALRDYDYMKENYIADSSMDPFYLITGKRCDHAILGTKIQDSKILEFLKDEKPGEIWRTYLDGFDKSLMGGGRPWVREKENRTAFVRRFWFGLAGGLALIAPMLIIILHDDRTTAVTTASVATLLFAAVTASYHEHDASPLAVVGATAAYAAVLVVLVSTAL</sequence>
<proteinExistence type="predicted"/>
<dbReference type="EMBL" id="KN847043">
    <property type="protein sequence ID" value="KIW27798.1"/>
    <property type="molecule type" value="Genomic_DNA"/>
</dbReference>
<keyword evidence="1" id="KW-0472">Membrane</keyword>
<reference evidence="3 4" key="1">
    <citation type="submission" date="2015-01" db="EMBL/GenBank/DDBJ databases">
        <title>The Genome Sequence of Cladophialophora immunda CBS83496.</title>
        <authorList>
            <consortium name="The Broad Institute Genomics Platform"/>
            <person name="Cuomo C."/>
            <person name="de Hoog S."/>
            <person name="Gorbushina A."/>
            <person name="Stielow B."/>
            <person name="Teixiera M."/>
            <person name="Abouelleil A."/>
            <person name="Chapman S.B."/>
            <person name="Priest M."/>
            <person name="Young S.K."/>
            <person name="Wortman J."/>
            <person name="Nusbaum C."/>
            <person name="Birren B."/>
        </authorList>
    </citation>
    <scope>NUCLEOTIDE SEQUENCE [LARGE SCALE GENOMIC DNA]</scope>
    <source>
        <strain evidence="3 4">CBS 83496</strain>
    </source>
</reference>
<dbReference type="GeneID" id="27346699"/>
<accession>A0A0D2C9M4</accession>
<feature type="transmembrane region" description="Helical" evidence="1">
    <location>
        <begin position="232"/>
        <end position="252"/>
    </location>
</feature>
<keyword evidence="4" id="KW-1185">Reference proteome</keyword>
<dbReference type="VEuPathDB" id="FungiDB:PV07_07505"/>
<dbReference type="AlphaFoldDB" id="A0A0D2C9M4"/>
<keyword evidence="1" id="KW-0812">Transmembrane</keyword>
<evidence type="ECO:0000256" key="1">
    <source>
        <dbReference type="SAM" id="Phobius"/>
    </source>
</evidence>
<dbReference type="OrthoDB" id="3546297at2759"/>
<dbReference type="Pfam" id="PF20237">
    <property type="entry name" value="DUF6594"/>
    <property type="match status" value="1"/>
</dbReference>
<feature type="domain" description="DUF6594" evidence="2">
    <location>
        <begin position="174"/>
        <end position="298"/>
    </location>
</feature>
<dbReference type="RefSeq" id="XP_016248014.1">
    <property type="nucleotide sequence ID" value="XM_016394595.1"/>
</dbReference>
<keyword evidence="1" id="KW-1133">Transmembrane helix</keyword>
<gene>
    <name evidence="3" type="ORF">PV07_07505</name>
</gene>
<dbReference type="HOGENOM" id="CLU_050262_1_0_1"/>
<feature type="transmembrane region" description="Helical" evidence="1">
    <location>
        <begin position="284"/>
        <end position="304"/>
    </location>
</feature>